<feature type="region of interest" description="Disordered" evidence="1">
    <location>
        <begin position="301"/>
        <end position="367"/>
    </location>
</feature>
<name>A0AAD4N5Q5_9BILA</name>
<reference evidence="3" key="1">
    <citation type="submission" date="2022-01" db="EMBL/GenBank/DDBJ databases">
        <title>Genome Sequence Resource for Two Populations of Ditylenchus destructor, the Migratory Endoparasitic Phytonematode.</title>
        <authorList>
            <person name="Zhang H."/>
            <person name="Lin R."/>
            <person name="Xie B."/>
        </authorList>
    </citation>
    <scope>NUCLEOTIDE SEQUENCE</scope>
    <source>
        <strain evidence="3">BazhouSP</strain>
    </source>
</reference>
<dbReference type="PROSITE" id="PS50011">
    <property type="entry name" value="PROTEIN_KINASE_DOM"/>
    <property type="match status" value="1"/>
</dbReference>
<dbReference type="EMBL" id="JAKKPZ010000007">
    <property type="protein sequence ID" value="KAI1719043.1"/>
    <property type="molecule type" value="Genomic_DNA"/>
</dbReference>
<protein>
    <submittedName>
        <fullName evidence="3">Protein kinase domain-containing protein</fullName>
    </submittedName>
</protein>
<sequence>MATPIAPLKIKDGDVIKGRYVVKKKLGEGACGSVYLVNSVKDQKIKAAMKAEPFMTSKDDEILKMEIHALQKIQFSKHVCRTLLAGKTDNFSFLVMTLLGKELSELRRRVPGRKFSRGTCIKIGIQATQALCDLHTAGFIHRDVKPDNFACDFVQKNLIILFDFGLARQILVLDENKKPKLREPRTKVAFRGTVRYCSLNVHQHKEQGRHDDLWGMLFMLIELVTGTLPWKGMSRRDSGMKKEKVTDKELLEGCPQSFAELYAALKKMNYYDKPRYAKIRDSFKADLVRVKAKLEDPFEWETKEHKDSDEKAKQRDKDEKAEKDETEDTDTGRDAEGSVESQISQGDDSGHFNYDAENTLDDVKNKS</sequence>
<comment type="caution">
    <text evidence="3">The sequence shown here is derived from an EMBL/GenBank/DDBJ whole genome shotgun (WGS) entry which is preliminary data.</text>
</comment>
<keyword evidence="3" id="KW-0418">Kinase</keyword>
<feature type="domain" description="Protein kinase" evidence="2">
    <location>
        <begin position="20"/>
        <end position="299"/>
    </location>
</feature>
<dbReference type="PANTHER" id="PTHR11909">
    <property type="entry name" value="CASEIN KINASE-RELATED"/>
    <property type="match status" value="1"/>
</dbReference>
<dbReference type="SMART" id="SM00220">
    <property type="entry name" value="S_TKc"/>
    <property type="match status" value="1"/>
</dbReference>
<proteinExistence type="predicted"/>
<evidence type="ECO:0000259" key="2">
    <source>
        <dbReference type="PROSITE" id="PS50011"/>
    </source>
</evidence>
<gene>
    <name evidence="3" type="ORF">DdX_06163</name>
</gene>
<dbReference type="SUPFAM" id="SSF56112">
    <property type="entry name" value="Protein kinase-like (PK-like)"/>
    <property type="match status" value="1"/>
</dbReference>
<dbReference type="GO" id="GO:0005524">
    <property type="term" value="F:ATP binding"/>
    <property type="evidence" value="ECO:0007669"/>
    <property type="project" value="InterPro"/>
</dbReference>
<evidence type="ECO:0000256" key="1">
    <source>
        <dbReference type="SAM" id="MobiDB-lite"/>
    </source>
</evidence>
<keyword evidence="3" id="KW-0808">Transferase</keyword>
<dbReference type="Pfam" id="PF00069">
    <property type="entry name" value="Pkinase"/>
    <property type="match status" value="1"/>
</dbReference>
<feature type="compositionally biased region" description="Basic and acidic residues" evidence="1">
    <location>
        <begin position="301"/>
        <end position="323"/>
    </location>
</feature>
<dbReference type="GO" id="GO:0004672">
    <property type="term" value="F:protein kinase activity"/>
    <property type="evidence" value="ECO:0007669"/>
    <property type="project" value="InterPro"/>
</dbReference>
<organism evidence="3 4">
    <name type="scientific">Ditylenchus destructor</name>
    <dbReference type="NCBI Taxonomy" id="166010"/>
    <lineage>
        <taxon>Eukaryota</taxon>
        <taxon>Metazoa</taxon>
        <taxon>Ecdysozoa</taxon>
        <taxon>Nematoda</taxon>
        <taxon>Chromadorea</taxon>
        <taxon>Rhabditida</taxon>
        <taxon>Tylenchina</taxon>
        <taxon>Tylenchomorpha</taxon>
        <taxon>Sphaerularioidea</taxon>
        <taxon>Anguinidae</taxon>
        <taxon>Anguininae</taxon>
        <taxon>Ditylenchus</taxon>
    </lineage>
</organism>
<accession>A0AAD4N5Q5</accession>
<keyword evidence="4" id="KW-1185">Reference proteome</keyword>
<dbReference type="InterPro" id="IPR000719">
    <property type="entry name" value="Prot_kinase_dom"/>
</dbReference>
<dbReference type="InterPro" id="IPR011009">
    <property type="entry name" value="Kinase-like_dom_sf"/>
</dbReference>
<dbReference type="AlphaFoldDB" id="A0AAD4N5Q5"/>
<dbReference type="Proteomes" id="UP001201812">
    <property type="component" value="Unassembled WGS sequence"/>
</dbReference>
<dbReference type="FunFam" id="1.10.510.10:FF:001002">
    <property type="entry name" value="Protein CBG10779"/>
    <property type="match status" value="1"/>
</dbReference>
<evidence type="ECO:0000313" key="4">
    <source>
        <dbReference type="Proteomes" id="UP001201812"/>
    </source>
</evidence>
<dbReference type="Gene3D" id="1.10.510.10">
    <property type="entry name" value="Transferase(Phosphotransferase) domain 1"/>
    <property type="match status" value="1"/>
</dbReference>
<dbReference type="InterPro" id="IPR050235">
    <property type="entry name" value="CK1_Ser-Thr_kinase"/>
</dbReference>
<evidence type="ECO:0000313" key="3">
    <source>
        <dbReference type="EMBL" id="KAI1719043.1"/>
    </source>
</evidence>